<evidence type="ECO:0000313" key="4">
    <source>
        <dbReference type="EMBL" id="CAF3656083.1"/>
    </source>
</evidence>
<evidence type="ECO:0000313" key="2">
    <source>
        <dbReference type="EMBL" id="CAF0868616.1"/>
    </source>
</evidence>
<dbReference type="Proteomes" id="UP000682733">
    <property type="component" value="Unassembled WGS sequence"/>
</dbReference>
<proteinExistence type="predicted"/>
<protein>
    <submittedName>
        <fullName evidence="2">Uncharacterized protein</fullName>
    </submittedName>
</protein>
<dbReference type="EMBL" id="CAJNOQ010001109">
    <property type="protein sequence ID" value="CAF0868616.1"/>
    <property type="molecule type" value="Genomic_DNA"/>
</dbReference>
<organism evidence="2 5">
    <name type="scientific">Didymodactylos carnosus</name>
    <dbReference type="NCBI Taxonomy" id="1234261"/>
    <lineage>
        <taxon>Eukaryota</taxon>
        <taxon>Metazoa</taxon>
        <taxon>Spiralia</taxon>
        <taxon>Gnathifera</taxon>
        <taxon>Rotifera</taxon>
        <taxon>Eurotatoria</taxon>
        <taxon>Bdelloidea</taxon>
        <taxon>Philodinida</taxon>
        <taxon>Philodinidae</taxon>
        <taxon>Didymodactylos</taxon>
    </lineage>
</organism>
<dbReference type="EMBL" id="CAJNOK010001537">
    <property type="protein sequence ID" value="CAF0817250.1"/>
    <property type="molecule type" value="Genomic_DNA"/>
</dbReference>
<gene>
    <name evidence="2" type="ORF">GPM918_LOCUS6978</name>
    <name evidence="1" type="ORF">OVA965_LOCUS5459</name>
    <name evidence="4" type="ORF">SRO942_LOCUS6978</name>
    <name evidence="3" type="ORF">TMI583_LOCUS5457</name>
</gene>
<comment type="caution">
    <text evidence="2">The sequence shown here is derived from an EMBL/GenBank/DDBJ whole genome shotgun (WGS) entry which is preliminary data.</text>
</comment>
<name>A0A813XDZ5_9BILA</name>
<evidence type="ECO:0000313" key="5">
    <source>
        <dbReference type="Proteomes" id="UP000663829"/>
    </source>
</evidence>
<dbReference type="Proteomes" id="UP000681722">
    <property type="component" value="Unassembled WGS sequence"/>
</dbReference>
<dbReference type="GO" id="GO:0043130">
    <property type="term" value="F:ubiquitin binding"/>
    <property type="evidence" value="ECO:0007669"/>
    <property type="project" value="TreeGrafter"/>
</dbReference>
<dbReference type="PANTHER" id="PTHR21494:SF0">
    <property type="entry name" value="ACTIVATING SIGNAL COINTEGRATOR 1 COMPLEX SUBUNIT 2"/>
    <property type="match status" value="1"/>
</dbReference>
<evidence type="ECO:0000313" key="1">
    <source>
        <dbReference type="EMBL" id="CAF0817250.1"/>
    </source>
</evidence>
<dbReference type="Proteomes" id="UP000663829">
    <property type="component" value="Unassembled WGS sequence"/>
</dbReference>
<sequence>MSTTAKPLPLDQQFIINRKGVIDERVPALHSSWIENHYFVSYTPSPSDENNKSEIEQWTERMEFISNDLKWLLQLTHRQFWCEVAFNKDFHVLLDSYLRYAPRPQRSFIDNNTDVSLDDGKDSLQQNVNRLMFMTILRMSTHKESPTNYFTPEGFADAIYDNYIFDIPRILDICSLYAINNKELLSKMINNIFKQQPKFLEDLKVGVNAIKDVIDNMLYAFHTKNNYTENRPKKLLEIKSPANIYSYEQIIDMLLFDNELSDIYEESKYETITLFNELLSSCCIDPLLHNQNENDQVENLVQICSLLSSEKHFLAAFEDYYSFIDVIDTVQQTTGLLDTQQIMFYTNAVYEAIELYGTPSCKQKLSTLSTLNELVDKNEASSNVNPAVKTIQDFFPDLSDTYILLTLYDSLKTRFAK</sequence>
<evidence type="ECO:0000313" key="3">
    <source>
        <dbReference type="EMBL" id="CAF3601379.1"/>
    </source>
</evidence>
<reference evidence="2" key="1">
    <citation type="submission" date="2021-02" db="EMBL/GenBank/DDBJ databases">
        <authorList>
            <person name="Nowell W R."/>
        </authorList>
    </citation>
    <scope>NUCLEOTIDE SEQUENCE</scope>
</reference>
<dbReference type="PANTHER" id="PTHR21494">
    <property type="entry name" value="ACTIVATING SIGNAL COINTEGRATOR 1 COMPLEX SUBUNIT 2 ASC-1 COMPLEX SUBUNIT P100"/>
    <property type="match status" value="1"/>
</dbReference>
<dbReference type="OrthoDB" id="5577209at2759"/>
<keyword evidence="5" id="KW-1185">Reference proteome</keyword>
<dbReference type="GO" id="GO:0006355">
    <property type="term" value="P:regulation of DNA-templated transcription"/>
    <property type="evidence" value="ECO:0007669"/>
    <property type="project" value="TreeGrafter"/>
</dbReference>
<dbReference type="EMBL" id="CAJOBA010001537">
    <property type="protein sequence ID" value="CAF3601379.1"/>
    <property type="molecule type" value="Genomic_DNA"/>
</dbReference>
<dbReference type="EMBL" id="CAJOBC010001109">
    <property type="protein sequence ID" value="CAF3656083.1"/>
    <property type="molecule type" value="Genomic_DNA"/>
</dbReference>
<accession>A0A813XDZ5</accession>
<dbReference type="Proteomes" id="UP000677228">
    <property type="component" value="Unassembled WGS sequence"/>
</dbReference>
<dbReference type="AlphaFoldDB" id="A0A813XDZ5"/>
<dbReference type="InterPro" id="IPR052586">
    <property type="entry name" value="ASCC2"/>
</dbReference>